<feature type="domain" description="MRNA cap 0 methyltransferase" evidence="6">
    <location>
        <begin position="776"/>
        <end position="1021"/>
    </location>
</feature>
<dbReference type="EC" id="2.1.1.56" evidence="1"/>
<protein>
    <recommendedName>
        <fullName evidence="1">mRNA (guanine-N(7))-methyltransferase</fullName>
        <ecNumber evidence="1">2.1.1.56</ecNumber>
    </recommendedName>
</protein>
<keyword evidence="5" id="KW-0694">RNA-binding</keyword>
<reference evidence="7" key="1">
    <citation type="submission" date="2019-09" db="EMBL/GenBank/DDBJ databases">
        <authorList>
            <person name="Needham M D."/>
        </authorList>
    </citation>
    <scope>NUCLEOTIDE SEQUENCE</scope>
</reference>
<dbReference type="Gene3D" id="2.40.50.140">
    <property type="entry name" value="Nucleic acid-binding proteins"/>
    <property type="match status" value="1"/>
</dbReference>
<dbReference type="Gene3D" id="3.40.50.150">
    <property type="entry name" value="Vaccinia Virus protein VP39"/>
    <property type="match status" value="1"/>
</dbReference>
<dbReference type="GO" id="GO:0005634">
    <property type="term" value="C:nucleus"/>
    <property type="evidence" value="ECO:0007669"/>
    <property type="project" value="TreeGrafter"/>
</dbReference>
<evidence type="ECO:0000256" key="1">
    <source>
        <dbReference type="ARBA" id="ARBA00011926"/>
    </source>
</evidence>
<keyword evidence="3" id="KW-0808">Transferase</keyword>
<dbReference type="PANTHER" id="PTHR12189">
    <property type="entry name" value="MRNA GUANINE-7- METHYLTRANSFERASE"/>
    <property type="match status" value="1"/>
</dbReference>
<dbReference type="EMBL" id="CABVLZ010000003">
    <property type="protein sequence ID" value="VVU95149.1"/>
    <property type="molecule type" value="Genomic_DNA"/>
</dbReference>
<accession>A0A5E8CKF2</accession>
<dbReference type="CDD" id="cd02440">
    <property type="entry name" value="AdoMet_MTases"/>
    <property type="match status" value="1"/>
</dbReference>
<keyword evidence="2" id="KW-0489">Methyltransferase</keyword>
<keyword evidence="4" id="KW-0949">S-adenosyl-L-methionine</keyword>
<evidence type="ECO:0000256" key="3">
    <source>
        <dbReference type="ARBA" id="ARBA00022679"/>
    </source>
</evidence>
<dbReference type="GO" id="GO:0004482">
    <property type="term" value="F:mRNA 5'-cap (guanine-N7-)-methyltransferase activity"/>
    <property type="evidence" value="ECO:0007669"/>
    <property type="project" value="UniProtKB-EC"/>
</dbReference>
<name>A0A5E8CKF2_9ZZZZ</name>
<evidence type="ECO:0000256" key="4">
    <source>
        <dbReference type="ARBA" id="ARBA00022691"/>
    </source>
</evidence>
<dbReference type="GO" id="GO:0003723">
    <property type="term" value="F:RNA binding"/>
    <property type="evidence" value="ECO:0007669"/>
    <property type="project" value="UniProtKB-KW"/>
</dbReference>
<evidence type="ECO:0000256" key="2">
    <source>
        <dbReference type="ARBA" id="ARBA00022603"/>
    </source>
</evidence>
<dbReference type="InterPro" id="IPR039753">
    <property type="entry name" value="RG7MT1"/>
</dbReference>
<evidence type="ECO:0000259" key="6">
    <source>
        <dbReference type="PROSITE" id="PS51562"/>
    </source>
</evidence>
<dbReference type="PANTHER" id="PTHR12189:SF2">
    <property type="entry name" value="MRNA CAP GUANINE-N7 METHYLTRANSFERASE"/>
    <property type="match status" value="1"/>
</dbReference>
<evidence type="ECO:0000313" key="7">
    <source>
        <dbReference type="EMBL" id="VVU95149.1"/>
    </source>
</evidence>
<dbReference type="InterPro" id="IPR004971">
    <property type="entry name" value="mRNA_G-N7_MeTrfase_dom"/>
</dbReference>
<sequence length="1021" mass="120393">MDYKNILDEMNNTNISEFNVKQKFCEILNTVNPFRTTINISHIQQSGYDFCNYLITNYIEFIQNYCTAELDEYGNTLVHILAVINGGEKLLKRIESFVTNWNDNRINKVGGLYPPILKAARYGKLGNFKFFYNKLTIKEIYQDYPDAFTHLNNVVISSCANPDLRIFKFLLEEIKNQKEFDIKNSINYCLKNIFANHIPLKFQLKRLKILSENYNLYNKEILYELIRQSSNNVKALDKILKYYKGNIIINDSKIYEIIITNIENCNLESIKQICKYFIQNENEKHFLICNSYSLSNCWQNENIYLALDQMIRGDLDKILLNINPISLVEKTMTIFLKFSQKYNTDSWTIDNSNICNKCNNTRDECCYKMLKFISKHSIFKNEECMTLLLKKCMGSIGYYSSNSNIYKSIVLIILFSKCNLDIFSVTLKDPKDRSILVAALKLKLFLKRIIGRKLKLKRKKFNEKYGAVLNNISTFSPMYDIPVLSKGSKLFNINKQKLKKNIFPVHITASQLAIQSTQDCFIREKADGITTNCLPINFKPENKIMESNEIKAEFIEELNLYLVFDIDIKNSKIEERYQMIRNLHPATQKITNNRIIENINDFTKYLQEERDILKKFLNDNKFSKDPLWYPKGAWFLKPNTSFMFEIFDLLMSKPSTKDYNIVVNDGQFPIDGLIVQPLTGDLESKIKPLEHLTVDVLWNGNKWISREGKSISVDSNDIHLQKNQIWRCYWENNKWNPREIRWDKKRPNPTNIIEELESYHKNPWTSRDVTSKMGSYYQSKKRVNHNLIKMLQNQRNIQIKTFKEIRVLKNKKWLDIGCGKGGSLKNIMTYNPLKYIGIDVDPLCIGESINRWSEQYTECKFFVHDMNKNTYDSELNSLKELQDKFDYIICNFSIHFSSQTKENLINWITKINEVTTKNSVILFNFLNCQKLETQYQGNYNFDNTSYMKMMSKGTNDDFSYMEIETFFSWTHSKPIIEKIAINDTYEKLFSKYGWKKSFKYNPDGNSLDSLYTWVGMEKFIY</sequence>
<dbReference type="Pfam" id="PF03291">
    <property type="entry name" value="mRNA_G-N7_MeTrfase"/>
    <property type="match status" value="1"/>
</dbReference>
<proteinExistence type="predicted"/>
<organism evidence="7">
    <name type="scientific">seawater metagenome</name>
    <dbReference type="NCBI Taxonomy" id="1561972"/>
    <lineage>
        <taxon>unclassified sequences</taxon>
        <taxon>metagenomes</taxon>
        <taxon>ecological metagenomes</taxon>
    </lineage>
</organism>
<gene>
    <name evidence="7" type="ORF">CPAV1605_874</name>
</gene>
<evidence type="ECO:0000256" key="5">
    <source>
        <dbReference type="ARBA" id="ARBA00022884"/>
    </source>
</evidence>
<dbReference type="PROSITE" id="PS51562">
    <property type="entry name" value="RNA_CAP0_MT"/>
    <property type="match status" value="1"/>
</dbReference>
<dbReference type="InterPro" id="IPR029063">
    <property type="entry name" value="SAM-dependent_MTases_sf"/>
</dbReference>
<dbReference type="AlphaFoldDB" id="A0A5E8CKF2"/>
<dbReference type="SUPFAM" id="SSF53335">
    <property type="entry name" value="S-adenosyl-L-methionine-dependent methyltransferases"/>
    <property type="match status" value="1"/>
</dbReference>
<dbReference type="InterPro" id="IPR012340">
    <property type="entry name" value="NA-bd_OB-fold"/>
</dbReference>